<protein>
    <submittedName>
        <fullName evidence="1">Putative hydrolase of the alpha/beta superfamily protein</fullName>
    </submittedName>
</protein>
<dbReference type="Proteomes" id="UP000053235">
    <property type="component" value="Unassembled WGS sequence"/>
</dbReference>
<dbReference type="GO" id="GO:0016787">
    <property type="term" value="F:hydrolase activity"/>
    <property type="evidence" value="ECO:0007669"/>
    <property type="project" value="UniProtKB-KW"/>
</dbReference>
<gene>
    <name evidence="1" type="ORF">LAX5112_00169</name>
</gene>
<keyword evidence="1" id="KW-0378">Hydrolase</keyword>
<organism evidence="1 2">
    <name type="scientific">Roseibium alexandrii</name>
    <dbReference type="NCBI Taxonomy" id="388408"/>
    <lineage>
        <taxon>Bacteria</taxon>
        <taxon>Pseudomonadati</taxon>
        <taxon>Pseudomonadota</taxon>
        <taxon>Alphaproteobacteria</taxon>
        <taxon>Hyphomicrobiales</taxon>
        <taxon>Stappiaceae</taxon>
        <taxon>Roseibium</taxon>
    </lineage>
</organism>
<reference evidence="2" key="1">
    <citation type="submission" date="2015-07" db="EMBL/GenBank/DDBJ databases">
        <authorList>
            <person name="Rodrigo-Torres Lidia"/>
            <person name="Arahal R.David."/>
        </authorList>
    </citation>
    <scope>NUCLEOTIDE SEQUENCE [LARGE SCALE GENOMIC DNA]</scope>
    <source>
        <strain evidence="2">CECT 5112</strain>
    </source>
</reference>
<evidence type="ECO:0000313" key="1">
    <source>
        <dbReference type="EMBL" id="CTQ64076.1"/>
    </source>
</evidence>
<dbReference type="InterPro" id="IPR000801">
    <property type="entry name" value="Esterase-like"/>
</dbReference>
<dbReference type="EMBL" id="CXWD01000001">
    <property type="protein sequence ID" value="CTQ64076.1"/>
    <property type="molecule type" value="Genomic_DNA"/>
</dbReference>
<proteinExistence type="predicted"/>
<dbReference type="RefSeq" id="WP_055670184.1">
    <property type="nucleotide sequence ID" value="NZ_CXWD01000001.1"/>
</dbReference>
<keyword evidence="2" id="KW-1185">Reference proteome</keyword>
<dbReference type="OrthoDB" id="9803578at2"/>
<name>A0A0M6ZPH3_9HYPH</name>
<dbReference type="SUPFAM" id="SSF53474">
    <property type="entry name" value="alpha/beta-Hydrolases"/>
    <property type="match status" value="1"/>
</dbReference>
<dbReference type="STRING" id="388408.LAX5112_00169"/>
<dbReference type="InterPro" id="IPR029058">
    <property type="entry name" value="AB_hydrolase_fold"/>
</dbReference>
<dbReference type="InterPro" id="IPR050583">
    <property type="entry name" value="Mycobacterial_A85_antigen"/>
</dbReference>
<dbReference type="Gene3D" id="3.40.50.1820">
    <property type="entry name" value="alpha/beta hydrolase"/>
    <property type="match status" value="1"/>
</dbReference>
<dbReference type="AlphaFoldDB" id="A0A0M6ZPH3"/>
<sequence>MRARHDIPAGTLHRISVTTEILTQNRLGDPATRAVVVYVPHGHDGGGLPLLVDIVGYTSGGPAHVNWKNFGENVPERLDRLIQDGALPPVVVAFPDCFTRLGGNQYIDSTAMGPWATWLTTDMLQTVEGQFGCGGHGKRGLFGKSSGGYGAIFHAMKYADVWSAAACHSGDMAFELCYLPEMPSALRAIQKHGSIEAFVRWFEAGPKYPGGALHDLMTFAMAATYDPDPSPDTFCGIRLPVDLETCEIIEDRWNAWLSWDPVQMVEAHTDALKSMKGLWIDCGYIDQYNLVYGARRLKRKLEAAGVDHIYEEFNDTHSSIDYRMDESLPFLANALLK</sequence>
<accession>A0A0M6ZPH3</accession>
<evidence type="ECO:0000313" key="2">
    <source>
        <dbReference type="Proteomes" id="UP000053235"/>
    </source>
</evidence>
<dbReference type="PANTHER" id="PTHR48098">
    <property type="entry name" value="ENTEROCHELIN ESTERASE-RELATED"/>
    <property type="match status" value="1"/>
</dbReference>
<dbReference type="Pfam" id="PF00756">
    <property type="entry name" value="Esterase"/>
    <property type="match status" value="1"/>
</dbReference>